<gene>
    <name evidence="2" type="ORF">C2845_PM09G19430</name>
</gene>
<evidence type="ECO:0000313" key="3">
    <source>
        <dbReference type="Proteomes" id="UP000275267"/>
    </source>
</evidence>
<organism evidence="2 3">
    <name type="scientific">Panicum miliaceum</name>
    <name type="common">Proso millet</name>
    <name type="synonym">Broomcorn millet</name>
    <dbReference type="NCBI Taxonomy" id="4540"/>
    <lineage>
        <taxon>Eukaryota</taxon>
        <taxon>Viridiplantae</taxon>
        <taxon>Streptophyta</taxon>
        <taxon>Embryophyta</taxon>
        <taxon>Tracheophyta</taxon>
        <taxon>Spermatophyta</taxon>
        <taxon>Magnoliopsida</taxon>
        <taxon>Liliopsida</taxon>
        <taxon>Poales</taxon>
        <taxon>Poaceae</taxon>
        <taxon>PACMAD clade</taxon>
        <taxon>Panicoideae</taxon>
        <taxon>Panicodae</taxon>
        <taxon>Paniceae</taxon>
        <taxon>Panicinae</taxon>
        <taxon>Panicum</taxon>
        <taxon>Panicum sect. Panicum</taxon>
    </lineage>
</organism>
<name>A0A3L6S094_PANMI</name>
<evidence type="ECO:0000256" key="1">
    <source>
        <dbReference type="SAM" id="MobiDB-lite"/>
    </source>
</evidence>
<proteinExistence type="predicted"/>
<feature type="region of interest" description="Disordered" evidence="1">
    <location>
        <begin position="1"/>
        <end position="22"/>
    </location>
</feature>
<dbReference type="Proteomes" id="UP000275267">
    <property type="component" value="Unassembled WGS sequence"/>
</dbReference>
<protein>
    <submittedName>
        <fullName evidence="2">Uncharacterized protein</fullName>
    </submittedName>
</protein>
<evidence type="ECO:0000313" key="2">
    <source>
        <dbReference type="EMBL" id="RLN12631.1"/>
    </source>
</evidence>
<sequence>MAWKVSPSIRTTTPGLRRAKRRRSHGMAKAAIGSDALDSLCKGDTVVANLWLDVVGMLLMQQMFLVNKC</sequence>
<accession>A0A3L6S094</accession>
<comment type="caution">
    <text evidence="2">The sequence shown here is derived from an EMBL/GenBank/DDBJ whole genome shotgun (WGS) entry which is preliminary data.</text>
</comment>
<dbReference type="AlphaFoldDB" id="A0A3L6S094"/>
<keyword evidence="3" id="KW-1185">Reference proteome</keyword>
<dbReference type="EMBL" id="PQIB02000006">
    <property type="protein sequence ID" value="RLN12631.1"/>
    <property type="molecule type" value="Genomic_DNA"/>
</dbReference>
<reference evidence="3" key="1">
    <citation type="journal article" date="2019" name="Nat. Commun.">
        <title>The genome of broomcorn millet.</title>
        <authorList>
            <person name="Zou C."/>
            <person name="Miki D."/>
            <person name="Li D."/>
            <person name="Tang Q."/>
            <person name="Xiao L."/>
            <person name="Rajput S."/>
            <person name="Deng P."/>
            <person name="Jia W."/>
            <person name="Huang R."/>
            <person name="Zhang M."/>
            <person name="Sun Y."/>
            <person name="Hu J."/>
            <person name="Fu X."/>
            <person name="Schnable P.S."/>
            <person name="Li F."/>
            <person name="Zhang H."/>
            <person name="Feng B."/>
            <person name="Zhu X."/>
            <person name="Liu R."/>
            <person name="Schnable J.C."/>
            <person name="Zhu J.-K."/>
            <person name="Zhang H."/>
        </authorList>
    </citation>
    <scope>NUCLEOTIDE SEQUENCE [LARGE SCALE GENOMIC DNA]</scope>
</reference>